<evidence type="ECO:0000256" key="2">
    <source>
        <dbReference type="ARBA" id="ARBA00005153"/>
    </source>
</evidence>
<dbReference type="InterPro" id="IPR004739">
    <property type="entry name" value="GMP_synth_GATase"/>
</dbReference>
<dbReference type="PRINTS" id="PR00099">
    <property type="entry name" value="CPSGATASE"/>
</dbReference>
<dbReference type="SUPFAM" id="SSF52317">
    <property type="entry name" value="Class I glutamine amidotransferase-like"/>
    <property type="match status" value="1"/>
</dbReference>
<feature type="active site" evidence="9">
    <location>
        <position position="174"/>
    </location>
</feature>
<keyword evidence="5 9" id="KW-0332">GMP biosynthesis</keyword>
<protein>
    <recommendedName>
        <fullName evidence="9">GMP synthase [glutamine-hydrolyzing]</fullName>
        <ecNumber evidence="9">6.3.5.2</ecNumber>
    </recommendedName>
    <alternativeName>
        <fullName evidence="9">GMP synthetase</fullName>
    </alternativeName>
    <alternativeName>
        <fullName evidence="9">Glutamine amidotransferase</fullName>
    </alternativeName>
</protein>
<dbReference type="UniPathway" id="UPA00189">
    <property type="reaction ID" value="UER00296"/>
</dbReference>
<sequence length="515" mass="57629">MLDPHQEKILILDFGSQYTQLIARRVRELRVYCEIHPYLMPLEQICRFAPQGIILSGGPKSVYEPDAPSLDPEVLDLGVPVLGICYGIQLLSHLLGGKVVPAQAREYGRKSFRITNFDDLFYGLEASETVWMSHGDVVEKVPPGFEVIGMSDTCPVGAVRDPVRRLYGVQFHPEVQHTPKGLEVLKNFLFRICGLKGLWTMRSFIEATTQAIKERVGPEDRVICALSGGVDSTVTAMLVHRAIGDRLTCVFVNNGLLRKGEAEEVLRLFRDHQLNLIYVDATKEFLDLLHGVTDPEEKRKRIGYEFIHLFAGEAKKIGGVKYLAQGTLYPDVIESVSCKGPSATIKTHHNVGGLPGAMPFKLLEPLRELFKDEVREVGKELGLPDSLIWRHPFPGPGLAIRILGEVTPARLAVLREADAIVMEEMQKSNFYRKVWQAFAVLLPVRTVGVMGDERTYENVVALRVVDSVDAMTADWTRLPHDFLAHLSNRLINEVKGVNRVVLDISSKPPATIEWE</sequence>
<evidence type="ECO:0000256" key="4">
    <source>
        <dbReference type="ARBA" id="ARBA00022741"/>
    </source>
</evidence>
<dbReference type="FunFam" id="3.30.300.10:FF:000002">
    <property type="entry name" value="GMP synthase [glutamine-hydrolyzing]"/>
    <property type="match status" value="1"/>
</dbReference>
<gene>
    <name evidence="9 12" type="primary">guaA</name>
    <name evidence="12" type="ORF">ENW96_04685</name>
</gene>
<evidence type="ECO:0000256" key="10">
    <source>
        <dbReference type="PROSITE-ProRule" id="PRU00886"/>
    </source>
</evidence>
<keyword evidence="7 9" id="KW-0067">ATP-binding</keyword>
<evidence type="ECO:0000259" key="11">
    <source>
        <dbReference type="PROSITE" id="PS51553"/>
    </source>
</evidence>
<evidence type="ECO:0000256" key="8">
    <source>
        <dbReference type="ARBA" id="ARBA00022962"/>
    </source>
</evidence>
<dbReference type="InterPro" id="IPR001674">
    <property type="entry name" value="GMP_synth_C"/>
</dbReference>
<dbReference type="NCBIfam" id="NF000848">
    <property type="entry name" value="PRK00074.1"/>
    <property type="match status" value="1"/>
</dbReference>
<dbReference type="EC" id="6.3.5.2" evidence="9"/>
<dbReference type="InterPro" id="IPR017926">
    <property type="entry name" value="GATASE"/>
</dbReference>
<dbReference type="CDD" id="cd01997">
    <property type="entry name" value="GMP_synthase_C"/>
    <property type="match status" value="1"/>
</dbReference>
<dbReference type="NCBIfam" id="TIGR00888">
    <property type="entry name" value="guaA_Nterm"/>
    <property type="match status" value="1"/>
</dbReference>
<dbReference type="Pfam" id="PF00117">
    <property type="entry name" value="GATase"/>
    <property type="match status" value="1"/>
</dbReference>
<dbReference type="SUPFAM" id="SSF52402">
    <property type="entry name" value="Adenine nucleotide alpha hydrolases-like"/>
    <property type="match status" value="1"/>
</dbReference>
<keyword evidence="4 9" id="KW-0547">Nucleotide-binding</keyword>
<dbReference type="InterPro" id="IPR014729">
    <property type="entry name" value="Rossmann-like_a/b/a_fold"/>
</dbReference>
<evidence type="ECO:0000256" key="7">
    <source>
        <dbReference type="ARBA" id="ARBA00022840"/>
    </source>
</evidence>
<dbReference type="HAMAP" id="MF_00344">
    <property type="entry name" value="GMP_synthase"/>
    <property type="match status" value="1"/>
</dbReference>
<dbReference type="Gene3D" id="3.30.300.10">
    <property type="match status" value="1"/>
</dbReference>
<evidence type="ECO:0000256" key="1">
    <source>
        <dbReference type="ARBA" id="ARBA00002332"/>
    </source>
</evidence>
<keyword evidence="3 9" id="KW-0436">Ligase</keyword>
<dbReference type="PANTHER" id="PTHR11922:SF2">
    <property type="entry name" value="GMP SYNTHASE [GLUTAMINE-HYDROLYZING]"/>
    <property type="match status" value="1"/>
</dbReference>
<dbReference type="InterPro" id="IPR022955">
    <property type="entry name" value="GMP_synthase"/>
</dbReference>
<comment type="caution">
    <text evidence="12">The sequence shown here is derived from an EMBL/GenBank/DDBJ whole genome shotgun (WGS) entry which is preliminary data.</text>
</comment>
<dbReference type="Pfam" id="PF00958">
    <property type="entry name" value="GMP_synt_C"/>
    <property type="match status" value="1"/>
</dbReference>
<dbReference type="AlphaFoldDB" id="A0A7C3Z9R1"/>
<dbReference type="Gene3D" id="3.40.50.880">
    <property type="match status" value="1"/>
</dbReference>
<evidence type="ECO:0000256" key="6">
    <source>
        <dbReference type="ARBA" id="ARBA00022755"/>
    </source>
</evidence>
<feature type="binding site" evidence="10">
    <location>
        <begin position="227"/>
        <end position="233"/>
    </location>
    <ligand>
        <name>ATP</name>
        <dbReference type="ChEBI" id="CHEBI:30616"/>
    </ligand>
</feature>
<dbReference type="SUPFAM" id="SSF54810">
    <property type="entry name" value="GMP synthetase C-terminal dimerisation domain"/>
    <property type="match status" value="1"/>
</dbReference>
<evidence type="ECO:0000256" key="9">
    <source>
        <dbReference type="HAMAP-Rule" id="MF_00344"/>
    </source>
</evidence>
<dbReference type="NCBIfam" id="TIGR00884">
    <property type="entry name" value="guaA_Cterm"/>
    <property type="match status" value="1"/>
</dbReference>
<keyword evidence="6 9" id="KW-0658">Purine biosynthesis</keyword>
<evidence type="ECO:0000256" key="5">
    <source>
        <dbReference type="ARBA" id="ARBA00022749"/>
    </source>
</evidence>
<feature type="domain" description="GMPS ATP-PPase" evidence="11">
    <location>
        <begin position="199"/>
        <end position="390"/>
    </location>
</feature>
<evidence type="ECO:0000256" key="3">
    <source>
        <dbReference type="ARBA" id="ARBA00022598"/>
    </source>
</evidence>
<feature type="active site" evidence="9">
    <location>
        <position position="172"/>
    </location>
</feature>
<comment type="subunit">
    <text evidence="9">Homodimer.</text>
</comment>
<dbReference type="PRINTS" id="PR00097">
    <property type="entry name" value="ANTSNTHASEII"/>
</dbReference>
<dbReference type="PRINTS" id="PR00096">
    <property type="entry name" value="GATASE"/>
</dbReference>
<feature type="active site" description="Nucleophile" evidence="9">
    <location>
        <position position="85"/>
    </location>
</feature>
<dbReference type="EMBL" id="DTMF01000126">
    <property type="protein sequence ID" value="HGF33673.1"/>
    <property type="molecule type" value="Genomic_DNA"/>
</dbReference>
<dbReference type="GO" id="GO:0005829">
    <property type="term" value="C:cytosol"/>
    <property type="evidence" value="ECO:0007669"/>
    <property type="project" value="TreeGrafter"/>
</dbReference>
<keyword evidence="8 9" id="KW-0315">Glutamine amidotransferase</keyword>
<dbReference type="PROSITE" id="PS51273">
    <property type="entry name" value="GATASE_TYPE_1"/>
    <property type="match status" value="1"/>
</dbReference>
<dbReference type="GO" id="GO:0005524">
    <property type="term" value="F:ATP binding"/>
    <property type="evidence" value="ECO:0007669"/>
    <property type="project" value="UniProtKB-UniRule"/>
</dbReference>
<comment type="pathway">
    <text evidence="2 9">Purine metabolism; GMP biosynthesis; GMP from XMP (L-Gln route): step 1/1.</text>
</comment>
<dbReference type="GO" id="GO:0003921">
    <property type="term" value="F:GMP synthase activity"/>
    <property type="evidence" value="ECO:0007669"/>
    <property type="project" value="InterPro"/>
</dbReference>
<comment type="function">
    <text evidence="1 9">Catalyzes the synthesis of GMP from XMP.</text>
</comment>
<dbReference type="CDD" id="cd01742">
    <property type="entry name" value="GATase1_GMP_Synthase"/>
    <property type="match status" value="1"/>
</dbReference>
<evidence type="ECO:0000313" key="12">
    <source>
        <dbReference type="EMBL" id="HGF33673.1"/>
    </source>
</evidence>
<dbReference type="PANTHER" id="PTHR11922">
    <property type="entry name" value="GMP SYNTHASE-RELATED"/>
    <property type="match status" value="1"/>
</dbReference>
<dbReference type="InterPro" id="IPR025777">
    <property type="entry name" value="GMPS_ATP_PPase_dom"/>
</dbReference>
<dbReference type="FunFam" id="3.40.50.620:FF:000001">
    <property type="entry name" value="GMP synthase [glutamine-hydrolyzing]"/>
    <property type="match status" value="1"/>
</dbReference>
<dbReference type="FunFam" id="3.40.50.880:FF:000001">
    <property type="entry name" value="GMP synthase [glutamine-hydrolyzing]"/>
    <property type="match status" value="1"/>
</dbReference>
<reference evidence="12" key="1">
    <citation type="journal article" date="2020" name="mSystems">
        <title>Genome- and Community-Level Interaction Insights into Carbon Utilization and Element Cycling Functions of Hydrothermarchaeota in Hydrothermal Sediment.</title>
        <authorList>
            <person name="Zhou Z."/>
            <person name="Liu Y."/>
            <person name="Xu W."/>
            <person name="Pan J."/>
            <person name="Luo Z.H."/>
            <person name="Li M."/>
        </authorList>
    </citation>
    <scope>NUCLEOTIDE SEQUENCE [LARGE SCALE GENOMIC DNA]</scope>
    <source>
        <strain evidence="12">SpSt-897</strain>
    </source>
</reference>
<accession>A0A7C3Z9R1</accession>
<dbReference type="PROSITE" id="PS51553">
    <property type="entry name" value="GMPS_ATP_PPASE"/>
    <property type="match status" value="1"/>
</dbReference>
<proteinExistence type="inferred from homology"/>
<dbReference type="Gene3D" id="3.40.50.620">
    <property type="entry name" value="HUPs"/>
    <property type="match status" value="1"/>
</dbReference>
<name>A0A7C3Z9R1_9BACT</name>
<organism evidence="12">
    <name type="scientific">Desulfobacca acetoxidans</name>
    <dbReference type="NCBI Taxonomy" id="60893"/>
    <lineage>
        <taxon>Bacteria</taxon>
        <taxon>Pseudomonadati</taxon>
        <taxon>Thermodesulfobacteriota</taxon>
        <taxon>Desulfobaccia</taxon>
        <taxon>Desulfobaccales</taxon>
        <taxon>Desulfobaccaceae</taxon>
        <taxon>Desulfobacca</taxon>
    </lineage>
</organism>
<comment type="catalytic activity">
    <reaction evidence="9">
        <text>XMP + L-glutamine + ATP + H2O = GMP + L-glutamate + AMP + diphosphate + 2 H(+)</text>
        <dbReference type="Rhea" id="RHEA:11680"/>
        <dbReference type="ChEBI" id="CHEBI:15377"/>
        <dbReference type="ChEBI" id="CHEBI:15378"/>
        <dbReference type="ChEBI" id="CHEBI:29985"/>
        <dbReference type="ChEBI" id="CHEBI:30616"/>
        <dbReference type="ChEBI" id="CHEBI:33019"/>
        <dbReference type="ChEBI" id="CHEBI:57464"/>
        <dbReference type="ChEBI" id="CHEBI:58115"/>
        <dbReference type="ChEBI" id="CHEBI:58359"/>
        <dbReference type="ChEBI" id="CHEBI:456215"/>
        <dbReference type="EC" id="6.3.5.2"/>
    </reaction>
</comment>
<dbReference type="InterPro" id="IPR029062">
    <property type="entry name" value="Class_I_gatase-like"/>
</dbReference>